<comment type="caution">
    <text evidence="1">The sequence shown here is derived from an EMBL/GenBank/DDBJ whole genome shotgun (WGS) entry which is preliminary data.</text>
</comment>
<gene>
    <name evidence="1" type="ORF">SDC9_76702</name>
</gene>
<protein>
    <submittedName>
        <fullName evidence="1">Uncharacterized protein</fullName>
    </submittedName>
</protein>
<reference evidence="1" key="1">
    <citation type="submission" date="2019-08" db="EMBL/GenBank/DDBJ databases">
        <authorList>
            <person name="Kucharzyk K."/>
            <person name="Murdoch R.W."/>
            <person name="Higgins S."/>
            <person name="Loffler F."/>
        </authorList>
    </citation>
    <scope>NUCLEOTIDE SEQUENCE</scope>
</reference>
<dbReference type="AlphaFoldDB" id="A0A644YPF6"/>
<accession>A0A644YPF6</accession>
<organism evidence="1">
    <name type="scientific">bioreactor metagenome</name>
    <dbReference type="NCBI Taxonomy" id="1076179"/>
    <lineage>
        <taxon>unclassified sequences</taxon>
        <taxon>metagenomes</taxon>
        <taxon>ecological metagenomes</taxon>
    </lineage>
</organism>
<evidence type="ECO:0000313" key="1">
    <source>
        <dbReference type="EMBL" id="MPM30157.1"/>
    </source>
</evidence>
<name>A0A644YPF6_9ZZZZ</name>
<dbReference type="EMBL" id="VSSQ01005713">
    <property type="protein sequence ID" value="MPM30157.1"/>
    <property type="molecule type" value="Genomic_DNA"/>
</dbReference>
<proteinExistence type="predicted"/>
<sequence>MKGVASGSHAARIDFGVCRSPEERLFRHRQYRLGDTAFYRRRRVFVIHSDTDGLSLSAPGPAFFQSTFDREGEDDRTN</sequence>